<feature type="compositionally biased region" description="Low complexity" evidence="1">
    <location>
        <begin position="9"/>
        <end position="23"/>
    </location>
</feature>
<feature type="region of interest" description="Disordered" evidence="1">
    <location>
        <begin position="324"/>
        <end position="387"/>
    </location>
</feature>
<feature type="region of interest" description="Disordered" evidence="1">
    <location>
        <begin position="48"/>
        <end position="111"/>
    </location>
</feature>
<sequence length="504" mass="54145">MNFPNVWKTSTTTPQTATASASAAPQAHLQLQLQAQNIPLFGVVRTMTPRRRPDPLNMPRRPSSELNPPNDDDGHQIPLPYTGPGNCTSYPRGPSPPSSSSSSSALSPSTSPVTAFLDATFRTYTERIHAELTGLRGACARVLGREHAEAERWKAHCVAVRRERDVARERVRVLLGEREREREGWYVAHGDSDAVRAGARQSLRETRRSRSHGPLGLGPAVHGRQPQASVKGSRSASPPTVNARMKTSRALLGAPAPAASRRSSLQSSRSTSPAPSSSATAFSDPGHDPALYELAYPSPKLTPLDGDAAHPLFLPSRVGMCISPTADSPPLKRSQSAGPVLGPSSTSNARPLFLPSSSAFASAERKRQRPASTGGIPDAASLAPAQPSWVPTRDALLERIPATRTATLQLEHVDLMYRAVDGMLECRACRLAHDKLTSGESESGCATVTAVPADAGWDELLDHCLMKHPAESRDVAGLHPAQIRELRRRLGEKDMLCVRVREAA</sequence>
<dbReference type="OrthoDB" id="3066809at2759"/>
<proteinExistence type="predicted"/>
<evidence type="ECO:0000313" key="2">
    <source>
        <dbReference type="EMBL" id="GLB33178.1"/>
    </source>
</evidence>
<accession>A0A9P3PCI7</accession>
<feature type="compositionally biased region" description="Low complexity" evidence="1">
    <location>
        <begin position="98"/>
        <end position="111"/>
    </location>
</feature>
<dbReference type="Proteomes" id="UP001063166">
    <property type="component" value="Unassembled WGS sequence"/>
</dbReference>
<protein>
    <submittedName>
        <fullName evidence="2">Uncharacterized protein</fullName>
    </submittedName>
</protein>
<gene>
    <name evidence="2" type="ORF">LshimejAT787_0100630</name>
</gene>
<dbReference type="EMBL" id="BRPK01000001">
    <property type="protein sequence ID" value="GLB33178.1"/>
    <property type="molecule type" value="Genomic_DNA"/>
</dbReference>
<feature type="region of interest" description="Disordered" evidence="1">
    <location>
        <begin position="195"/>
        <end position="286"/>
    </location>
</feature>
<reference evidence="2" key="1">
    <citation type="submission" date="2022-07" db="EMBL/GenBank/DDBJ databases">
        <title>The genome of Lyophyllum shimeji provides insight into the initial evolution of ectomycorrhizal fungal genome.</title>
        <authorList>
            <person name="Kobayashi Y."/>
            <person name="Shibata T."/>
            <person name="Hirakawa H."/>
            <person name="Shigenobu S."/>
            <person name="Nishiyama T."/>
            <person name="Yamada A."/>
            <person name="Hasebe M."/>
            <person name="Kawaguchi M."/>
        </authorList>
    </citation>
    <scope>NUCLEOTIDE SEQUENCE</scope>
    <source>
        <strain evidence="2">AT787</strain>
    </source>
</reference>
<feature type="compositionally biased region" description="Low complexity" evidence="1">
    <location>
        <begin position="248"/>
        <end position="281"/>
    </location>
</feature>
<feature type="compositionally biased region" description="Low complexity" evidence="1">
    <location>
        <begin position="351"/>
        <end position="362"/>
    </location>
</feature>
<feature type="compositionally biased region" description="Polar residues" evidence="1">
    <location>
        <begin position="333"/>
        <end position="349"/>
    </location>
</feature>
<evidence type="ECO:0000313" key="3">
    <source>
        <dbReference type="Proteomes" id="UP001063166"/>
    </source>
</evidence>
<organism evidence="2 3">
    <name type="scientific">Lyophyllum shimeji</name>
    <name type="common">Hon-shimeji</name>
    <name type="synonym">Tricholoma shimeji</name>
    <dbReference type="NCBI Taxonomy" id="47721"/>
    <lineage>
        <taxon>Eukaryota</taxon>
        <taxon>Fungi</taxon>
        <taxon>Dikarya</taxon>
        <taxon>Basidiomycota</taxon>
        <taxon>Agaricomycotina</taxon>
        <taxon>Agaricomycetes</taxon>
        <taxon>Agaricomycetidae</taxon>
        <taxon>Agaricales</taxon>
        <taxon>Tricholomatineae</taxon>
        <taxon>Lyophyllaceae</taxon>
        <taxon>Lyophyllum</taxon>
    </lineage>
</organism>
<keyword evidence="3" id="KW-1185">Reference proteome</keyword>
<dbReference type="AlphaFoldDB" id="A0A9P3PCI7"/>
<comment type="caution">
    <text evidence="2">The sequence shown here is derived from an EMBL/GenBank/DDBJ whole genome shotgun (WGS) entry which is preliminary data.</text>
</comment>
<feature type="compositionally biased region" description="Polar residues" evidence="1">
    <location>
        <begin position="226"/>
        <end position="240"/>
    </location>
</feature>
<evidence type="ECO:0000256" key="1">
    <source>
        <dbReference type="SAM" id="MobiDB-lite"/>
    </source>
</evidence>
<name>A0A9P3PCI7_LYOSH</name>
<feature type="region of interest" description="Disordered" evidence="1">
    <location>
        <begin position="1"/>
        <end position="23"/>
    </location>
</feature>